<keyword evidence="7" id="KW-0150">Chloroplast</keyword>
<evidence type="ECO:0000313" key="7">
    <source>
        <dbReference type="EMBL" id="ALO21060.1"/>
    </source>
</evidence>
<dbReference type="PANTHER" id="PTHR21569:SF1">
    <property type="entry name" value="SMALL RIBOSOMAL SUBUNIT PROTEIN US9M"/>
    <property type="match status" value="1"/>
</dbReference>
<dbReference type="EMBL" id="KT624829">
    <property type="protein sequence ID" value="ALO21060.1"/>
    <property type="molecule type" value="Genomic_DNA"/>
</dbReference>
<reference evidence="7" key="1">
    <citation type="journal article" date="2015" name="BMC Evol. Biol.">
        <title>Chloroplast phylogenomic analysis of chlorophyte green algae identifies a novel lineage sister to the Sphaeropleales (Chlorophyceae).</title>
        <authorList>
            <person name="Lemieux C."/>
            <person name="Vincent A.T."/>
            <person name="Labarre A."/>
            <person name="Otis C."/>
            <person name="Turmel M."/>
        </authorList>
    </citation>
    <scope>NUCLEOTIDE SEQUENCE</scope>
</reference>
<evidence type="ECO:0000256" key="6">
    <source>
        <dbReference type="RuleBase" id="RU003815"/>
    </source>
</evidence>
<dbReference type="SUPFAM" id="SSF54211">
    <property type="entry name" value="Ribosomal protein S5 domain 2-like"/>
    <property type="match status" value="2"/>
</dbReference>
<evidence type="ECO:0000256" key="1">
    <source>
        <dbReference type="ARBA" id="ARBA00005251"/>
    </source>
</evidence>
<dbReference type="GO" id="GO:0006412">
    <property type="term" value="P:translation"/>
    <property type="evidence" value="ECO:0007669"/>
    <property type="project" value="InterPro"/>
</dbReference>
<comment type="similarity">
    <text evidence="1 6">Belongs to the universal ribosomal protein uS9 family.</text>
</comment>
<evidence type="ECO:0000256" key="3">
    <source>
        <dbReference type="ARBA" id="ARBA00023274"/>
    </source>
</evidence>
<dbReference type="AlphaFoldDB" id="A0A0S2IBG1"/>
<evidence type="ECO:0000256" key="2">
    <source>
        <dbReference type="ARBA" id="ARBA00022980"/>
    </source>
</evidence>
<name>A0A0S2IBG1_9CHLO</name>
<dbReference type="PANTHER" id="PTHR21569">
    <property type="entry name" value="RIBOSOMAL PROTEIN S9"/>
    <property type="match status" value="1"/>
</dbReference>
<keyword evidence="7" id="KW-0934">Plastid</keyword>
<evidence type="ECO:0000256" key="5">
    <source>
        <dbReference type="ARBA" id="ARBA00035437"/>
    </source>
</evidence>
<accession>A0A0S2IBG1</accession>
<keyword evidence="3 6" id="KW-0687">Ribonucleoprotein</keyword>
<geneLocation type="chloroplast" evidence="7"/>
<dbReference type="InterPro" id="IPR000754">
    <property type="entry name" value="Ribosomal_uS9"/>
</dbReference>
<keyword evidence="2 6" id="KW-0689">Ribosomal protein</keyword>
<dbReference type="GO" id="GO:0003735">
    <property type="term" value="F:structural constituent of ribosome"/>
    <property type="evidence" value="ECO:0007669"/>
    <property type="project" value="InterPro"/>
</dbReference>
<dbReference type="InterPro" id="IPR020574">
    <property type="entry name" value="Ribosomal_uS9_CS"/>
</dbReference>
<dbReference type="InterPro" id="IPR020568">
    <property type="entry name" value="Ribosomal_Su5_D2-typ_SF"/>
</dbReference>
<dbReference type="GO" id="GO:0015935">
    <property type="term" value="C:small ribosomal subunit"/>
    <property type="evidence" value="ECO:0007669"/>
    <property type="project" value="TreeGrafter"/>
</dbReference>
<dbReference type="GO" id="GO:0003723">
    <property type="term" value="F:RNA binding"/>
    <property type="evidence" value="ECO:0007669"/>
    <property type="project" value="TreeGrafter"/>
</dbReference>
<dbReference type="InterPro" id="IPR014721">
    <property type="entry name" value="Ribsml_uS5_D2-typ_fold_subgr"/>
</dbReference>
<evidence type="ECO:0000256" key="4">
    <source>
        <dbReference type="ARBA" id="ARBA00035152"/>
    </source>
</evidence>
<sequence>MEILAKAVGRRKEAVAQVQIIKGTGQFLINNKPAQEYLQNNSCSLISVKLPFEVIQTKLQTSNFLVNEIDTIVKVKGGGLIGQSDAIKLGIARAICSLATSSSFSNLILTSDTFSNKVEKEEEKIELISNDSLSLSSISEKEVKKQLKLKGLLTQDSRIIERKKYGLRKARKAPQYHKR</sequence>
<gene>
    <name evidence="7" type="primary">rps9</name>
</gene>
<organism evidence="7">
    <name type="scientific">Lobochlamys segnis</name>
    <dbReference type="NCBI Taxonomy" id="52035"/>
    <lineage>
        <taxon>Eukaryota</taxon>
        <taxon>Viridiplantae</taxon>
        <taxon>Chlorophyta</taxon>
        <taxon>core chlorophytes</taxon>
        <taxon>Chlorophyceae</taxon>
        <taxon>CS clade</taxon>
        <taxon>Chlamydomonadales</taxon>
        <taxon>Chlamydomonadaceae</taxon>
        <taxon>Lobochlamys</taxon>
    </lineage>
</organism>
<dbReference type="PROSITE" id="PS00360">
    <property type="entry name" value="RIBOSOMAL_S9"/>
    <property type="match status" value="1"/>
</dbReference>
<dbReference type="Gene3D" id="3.30.230.10">
    <property type="match status" value="1"/>
</dbReference>
<protein>
    <recommendedName>
        <fullName evidence="4">Small ribosomal subunit protein uS9c</fullName>
    </recommendedName>
    <alternativeName>
        <fullName evidence="5">30S ribosomal protein S9, chloroplastic</fullName>
    </alternativeName>
</protein>
<proteinExistence type="inferred from homology"/>
<dbReference type="Pfam" id="PF00380">
    <property type="entry name" value="Ribosomal_S9"/>
    <property type="match status" value="2"/>
</dbReference>